<accession>A0A9P6XNT6</accession>
<comment type="caution">
    <text evidence="1">The sequence shown here is derived from an EMBL/GenBank/DDBJ whole genome shotgun (WGS) entry which is preliminary data.</text>
</comment>
<evidence type="ECO:0000313" key="2">
    <source>
        <dbReference type="Proteomes" id="UP000740926"/>
    </source>
</evidence>
<name>A0A9P6XNT6_9FUNG</name>
<dbReference type="Proteomes" id="UP000740926">
    <property type="component" value="Unassembled WGS sequence"/>
</dbReference>
<evidence type="ECO:0000313" key="1">
    <source>
        <dbReference type="EMBL" id="KAG1529490.1"/>
    </source>
</evidence>
<proteinExistence type="predicted"/>
<protein>
    <submittedName>
        <fullName evidence="1">Uncharacterized protein</fullName>
    </submittedName>
</protein>
<reference evidence="1 2" key="1">
    <citation type="journal article" date="2020" name="Microb. Genom.">
        <title>Genetic diversity of clinical and environmental Mucorales isolates obtained from an investigation of mucormycosis cases among solid organ transplant recipients.</title>
        <authorList>
            <person name="Nguyen M.H."/>
            <person name="Kaul D."/>
            <person name="Muto C."/>
            <person name="Cheng S.J."/>
            <person name="Richter R.A."/>
            <person name="Bruno V.M."/>
            <person name="Liu G."/>
            <person name="Beyhan S."/>
            <person name="Sundermann A.J."/>
            <person name="Mounaud S."/>
            <person name="Pasculle A.W."/>
            <person name="Nierman W.C."/>
            <person name="Driscoll E."/>
            <person name="Cumbie R."/>
            <person name="Clancy C.J."/>
            <person name="Dupont C.L."/>
        </authorList>
    </citation>
    <scope>NUCLEOTIDE SEQUENCE [LARGE SCALE GENOMIC DNA]</scope>
    <source>
        <strain evidence="1 2">GL24</strain>
    </source>
</reference>
<dbReference type="AlphaFoldDB" id="A0A9P6XNT6"/>
<dbReference type="EMBL" id="JAANIU010014978">
    <property type="protein sequence ID" value="KAG1529490.1"/>
    <property type="molecule type" value="Genomic_DNA"/>
</dbReference>
<keyword evidence="2" id="KW-1185">Reference proteome</keyword>
<gene>
    <name evidence="1" type="ORF">G6F50_017962</name>
</gene>
<organism evidence="1 2">
    <name type="scientific">Rhizopus delemar</name>
    <dbReference type="NCBI Taxonomy" id="936053"/>
    <lineage>
        <taxon>Eukaryota</taxon>
        <taxon>Fungi</taxon>
        <taxon>Fungi incertae sedis</taxon>
        <taxon>Mucoromycota</taxon>
        <taxon>Mucoromycotina</taxon>
        <taxon>Mucoromycetes</taxon>
        <taxon>Mucorales</taxon>
        <taxon>Mucorineae</taxon>
        <taxon>Rhizopodaceae</taxon>
        <taxon>Rhizopus</taxon>
    </lineage>
</organism>
<sequence>MPDANKMLADQQAMANAASTVLATSKQIASDIGSYGINKITDAYLEGKSAAEKEAFAKLSPKDQYTALAGFDSSYPDALVTQQKWAPDGTYGRALNASGHLERTRALRC</sequence>